<dbReference type="EMBL" id="CAACVJ010000512">
    <property type="protein sequence ID" value="VEP17161.1"/>
    <property type="molecule type" value="Genomic_DNA"/>
</dbReference>
<keyword evidence="1" id="KW-0378">Hydrolase</keyword>
<reference evidence="1 2" key="1">
    <citation type="submission" date="2019-01" db="EMBL/GenBank/DDBJ databases">
        <authorList>
            <person name="Brito A."/>
        </authorList>
    </citation>
    <scope>NUCLEOTIDE SEQUENCE [LARGE SCALE GENOMIC DNA]</scope>
    <source>
        <strain evidence="1">1</strain>
    </source>
</reference>
<accession>A0A563W0F0</accession>
<evidence type="ECO:0000313" key="2">
    <source>
        <dbReference type="Proteomes" id="UP000320055"/>
    </source>
</evidence>
<dbReference type="InterPro" id="IPR035093">
    <property type="entry name" value="RelE/ParE_toxin_dom_sf"/>
</dbReference>
<keyword evidence="2" id="KW-1185">Reference proteome</keyword>
<dbReference type="Gene3D" id="3.30.2310.20">
    <property type="entry name" value="RelE-like"/>
    <property type="match status" value="1"/>
</dbReference>
<organism evidence="1 2">
    <name type="scientific">Hyella patelloides LEGE 07179</name>
    <dbReference type="NCBI Taxonomy" id="945734"/>
    <lineage>
        <taxon>Bacteria</taxon>
        <taxon>Bacillati</taxon>
        <taxon>Cyanobacteriota</taxon>
        <taxon>Cyanophyceae</taxon>
        <taxon>Pleurocapsales</taxon>
        <taxon>Hyellaceae</taxon>
        <taxon>Hyella</taxon>
    </lineage>
</organism>
<dbReference type="AlphaFoldDB" id="A0A563W0F0"/>
<name>A0A563W0F0_9CYAN</name>
<gene>
    <name evidence="1" type="ORF">H1P_560018</name>
</gene>
<proteinExistence type="predicted"/>
<dbReference type="EC" id="3.1.-.-" evidence="1"/>
<protein>
    <submittedName>
        <fullName evidence="1">Toxin RelE3</fullName>
        <ecNumber evidence="1">3.1.-.-</ecNumber>
    </submittedName>
</protein>
<evidence type="ECO:0000313" key="1">
    <source>
        <dbReference type="EMBL" id="VEP17161.1"/>
    </source>
</evidence>
<dbReference type="GO" id="GO:0016787">
    <property type="term" value="F:hydrolase activity"/>
    <property type="evidence" value="ECO:0007669"/>
    <property type="project" value="UniProtKB-KW"/>
</dbReference>
<dbReference type="Proteomes" id="UP000320055">
    <property type="component" value="Unassembled WGS sequence"/>
</dbReference>
<sequence length="44" mass="5312">MKGYDDKYKIKIGNYRIGITIDKKAKVIICQRIAHRREIYRVFP</sequence>
<dbReference type="SUPFAM" id="SSF143011">
    <property type="entry name" value="RelE-like"/>
    <property type="match status" value="1"/>
</dbReference>